<evidence type="ECO:0000256" key="2">
    <source>
        <dbReference type="ARBA" id="ARBA00022722"/>
    </source>
</evidence>
<dbReference type="Pfam" id="PF03755">
    <property type="entry name" value="YicC-like_N"/>
    <property type="match status" value="1"/>
</dbReference>
<dbReference type="EMBL" id="RHHR01000026">
    <property type="protein sequence ID" value="RNB72257.1"/>
    <property type="molecule type" value="Genomic_DNA"/>
</dbReference>
<evidence type="ECO:0000256" key="5">
    <source>
        <dbReference type="ARBA" id="ARBA00035648"/>
    </source>
</evidence>
<keyword evidence="2" id="KW-0540">Nuclease</keyword>
<feature type="domain" description="Endoribonuclease YicC-like C-terminal" evidence="7">
    <location>
        <begin position="175"/>
        <end position="296"/>
    </location>
</feature>
<reference evidence="8 9" key="1">
    <citation type="submission" date="2018-10" db="EMBL/GenBank/DDBJ databases">
        <title>Phylogenomics of Brevibacillus.</title>
        <authorList>
            <person name="Dunlap C."/>
        </authorList>
    </citation>
    <scope>NUCLEOTIDE SEQUENCE [LARGE SCALE GENOMIC DNA]</scope>
    <source>
        <strain evidence="8 9">JCM 12215</strain>
    </source>
</reference>
<dbReference type="RefSeq" id="WP_122909591.1">
    <property type="nucleotide sequence ID" value="NZ_CBCSBE010000002.1"/>
</dbReference>
<gene>
    <name evidence="8" type="ORF">EDM52_13960</name>
</gene>
<dbReference type="GO" id="GO:0016787">
    <property type="term" value="F:hydrolase activity"/>
    <property type="evidence" value="ECO:0007669"/>
    <property type="project" value="UniProtKB-KW"/>
</dbReference>
<keyword evidence="4" id="KW-0378">Hydrolase</keyword>
<feature type="domain" description="Endoribonuclease YicC-like N-terminal" evidence="6">
    <location>
        <begin position="2"/>
        <end position="158"/>
    </location>
</feature>
<dbReference type="InterPro" id="IPR005229">
    <property type="entry name" value="YicC/YloC-like"/>
</dbReference>
<evidence type="ECO:0000313" key="8">
    <source>
        <dbReference type="EMBL" id="RNB72257.1"/>
    </source>
</evidence>
<dbReference type="Proteomes" id="UP000282028">
    <property type="component" value="Unassembled WGS sequence"/>
</dbReference>
<dbReference type="GO" id="GO:0004521">
    <property type="term" value="F:RNA endonuclease activity"/>
    <property type="evidence" value="ECO:0007669"/>
    <property type="project" value="InterPro"/>
</dbReference>
<dbReference type="InterPro" id="IPR013527">
    <property type="entry name" value="YicC-like_N"/>
</dbReference>
<dbReference type="Pfam" id="PF08340">
    <property type="entry name" value="YicC-like_C"/>
    <property type="match status" value="1"/>
</dbReference>
<name>A0A3M8CA43_9BACL</name>
<dbReference type="NCBIfam" id="TIGR00255">
    <property type="entry name" value="YicC/YloC family endoribonuclease"/>
    <property type="match status" value="1"/>
</dbReference>
<comment type="caution">
    <text evidence="8">The sequence shown here is derived from an EMBL/GenBank/DDBJ whole genome shotgun (WGS) entry which is preliminary data.</text>
</comment>
<evidence type="ECO:0000256" key="4">
    <source>
        <dbReference type="ARBA" id="ARBA00022801"/>
    </source>
</evidence>
<evidence type="ECO:0000313" key="9">
    <source>
        <dbReference type="Proteomes" id="UP000282028"/>
    </source>
</evidence>
<accession>A0A3M8CA43</accession>
<dbReference type="InterPro" id="IPR013551">
    <property type="entry name" value="YicC-like_C"/>
</dbReference>
<dbReference type="OrthoDB" id="9771229at2"/>
<evidence type="ECO:0000259" key="6">
    <source>
        <dbReference type="Pfam" id="PF03755"/>
    </source>
</evidence>
<dbReference type="PANTHER" id="PTHR30636:SF3">
    <property type="entry name" value="UPF0701 PROTEIN YICC"/>
    <property type="match status" value="1"/>
</dbReference>
<dbReference type="AlphaFoldDB" id="A0A3M8CA43"/>
<keyword evidence="3" id="KW-0255">Endonuclease</keyword>
<proteinExistence type="inferred from homology"/>
<comment type="similarity">
    <text evidence="5">Belongs to the YicC/YloC family.</text>
</comment>
<evidence type="ECO:0000256" key="1">
    <source>
        <dbReference type="ARBA" id="ARBA00001968"/>
    </source>
</evidence>
<evidence type="ECO:0000256" key="3">
    <source>
        <dbReference type="ARBA" id="ARBA00022759"/>
    </source>
</evidence>
<evidence type="ECO:0000259" key="7">
    <source>
        <dbReference type="Pfam" id="PF08340"/>
    </source>
</evidence>
<dbReference type="PANTHER" id="PTHR30636">
    <property type="entry name" value="UPF0701 PROTEIN YICC"/>
    <property type="match status" value="1"/>
</dbReference>
<comment type="cofactor">
    <cofactor evidence="1">
        <name>a divalent metal cation</name>
        <dbReference type="ChEBI" id="CHEBI:60240"/>
    </cofactor>
</comment>
<keyword evidence="9" id="KW-1185">Reference proteome</keyword>
<organism evidence="8 9">
    <name type="scientific">Brevibacillus invocatus</name>
    <dbReference type="NCBI Taxonomy" id="173959"/>
    <lineage>
        <taxon>Bacteria</taxon>
        <taxon>Bacillati</taxon>
        <taxon>Bacillota</taxon>
        <taxon>Bacilli</taxon>
        <taxon>Bacillales</taxon>
        <taxon>Paenibacillaceae</taxon>
        <taxon>Brevibacillus</taxon>
    </lineage>
</organism>
<sequence length="296" mass="34221">MIRSMTGYGRKEEGKGSLRLTVEIRAVNHRFSDILVRLPRAWSMLEDPVRKLVAQSVRRGRAEVNISVEEERSTASSSLTVDWSVAEQFVLISREMNERFSLNTPLTAKDLLLLPGVIHTEDSNEKEGEDISEWILALVESAAQDLSSMKIAEGNLLEKDLTNRLSQIRTWIDEIREHVPQVSEEYRNRLQQRIAEMLSQVSFEWEPQRMAQELAFFAEKSDISEEVIRLQSHCLQFAEQLEQEEAIGRKLDFLLQEMNREANTIASKANHLHIQHLAVEIKTELEKMREQVQNIE</sequence>
<protein>
    <submittedName>
        <fullName evidence="8">YicC family protein</fullName>
    </submittedName>
</protein>